<dbReference type="PANTHER" id="PTHR10671:SF108">
    <property type="entry name" value="CLAUDIN FAMILY PROTEIN-RELATED"/>
    <property type="match status" value="1"/>
</dbReference>
<proteinExistence type="predicted"/>
<sequence length="362" mass="40699">MSASVYNNPYTYKPQQPKIDWPQYCHGCSQVSCRFVLDSKVLALAVLLLGVSILVIIGMIIAPFWFQLVLDKTDGTFGSEPTKLELTIDTGLFYMRDSKMDNTLFMNKFTTSREVIPRVLQSAQVCSVIGTCVLVGCFLAGVILMIREFASATALIVLAGATSMAALCEVFVVIFAGILLGMSTCNPYESTDCKYEKNQVWRMIPIYDQFYRIEPHITPFVKPNWAFYIAIVGAAISVVSAIMFWIEAIKTNRNLEHIRYQQLRLTRDPFEHDVDPLAEKKYVYKPPTQKGPNTFGMQPVLHAGRSENLGYTDYPRRDEYIPPASLRHDVSFQPSTPEEKRRGPPSFSSSASGAIVSREIDL</sequence>
<evidence type="ECO:0000256" key="3">
    <source>
        <dbReference type="ARBA" id="ARBA00022989"/>
    </source>
</evidence>
<feature type="transmembrane region" description="Helical" evidence="6">
    <location>
        <begin position="225"/>
        <end position="246"/>
    </location>
</feature>
<evidence type="ECO:0000313" key="7">
    <source>
        <dbReference type="EnsemblMetazoa" id="BGLB034418-PB"/>
    </source>
</evidence>
<dbReference type="VEuPathDB" id="VectorBase:BGLB034418"/>
<feature type="transmembrane region" description="Helical" evidence="6">
    <location>
        <begin position="41"/>
        <end position="66"/>
    </location>
</feature>
<dbReference type="Proteomes" id="UP000076420">
    <property type="component" value="Unassembled WGS sequence"/>
</dbReference>
<organism evidence="7 8">
    <name type="scientific">Biomphalaria glabrata</name>
    <name type="common">Bloodfluke planorb</name>
    <name type="synonym">Freshwater snail</name>
    <dbReference type="NCBI Taxonomy" id="6526"/>
    <lineage>
        <taxon>Eukaryota</taxon>
        <taxon>Metazoa</taxon>
        <taxon>Spiralia</taxon>
        <taxon>Lophotrochozoa</taxon>
        <taxon>Mollusca</taxon>
        <taxon>Gastropoda</taxon>
        <taxon>Heterobranchia</taxon>
        <taxon>Euthyneura</taxon>
        <taxon>Panpulmonata</taxon>
        <taxon>Hygrophila</taxon>
        <taxon>Lymnaeoidea</taxon>
        <taxon>Planorbidae</taxon>
        <taxon>Biomphalaria</taxon>
    </lineage>
</organism>
<accession>A0A2C9LS97</accession>
<feature type="compositionally biased region" description="Low complexity" evidence="5">
    <location>
        <begin position="344"/>
        <end position="354"/>
    </location>
</feature>
<dbReference type="GO" id="GO:0016020">
    <property type="term" value="C:membrane"/>
    <property type="evidence" value="ECO:0007669"/>
    <property type="project" value="UniProtKB-SubCell"/>
</dbReference>
<feature type="transmembrane region" description="Helical" evidence="6">
    <location>
        <begin position="153"/>
        <end position="180"/>
    </location>
</feature>
<dbReference type="OrthoDB" id="6123423at2759"/>
<dbReference type="PANTHER" id="PTHR10671">
    <property type="entry name" value="EPITHELIAL MEMBRANE PROTEIN-RELATED"/>
    <property type="match status" value="1"/>
</dbReference>
<evidence type="ECO:0000256" key="2">
    <source>
        <dbReference type="ARBA" id="ARBA00022692"/>
    </source>
</evidence>
<dbReference type="EnsemblMetazoa" id="BGLB034418-RB">
    <property type="protein sequence ID" value="BGLB034418-PB"/>
    <property type="gene ID" value="BGLB034418"/>
</dbReference>
<evidence type="ECO:0000256" key="6">
    <source>
        <dbReference type="SAM" id="Phobius"/>
    </source>
</evidence>
<feature type="region of interest" description="Disordered" evidence="5">
    <location>
        <begin position="319"/>
        <end position="362"/>
    </location>
</feature>
<gene>
    <name evidence="7" type="primary">106071471</name>
</gene>
<dbReference type="VEuPathDB" id="VectorBase:BGLAX_051651"/>
<name>A0A2C9LS97_BIOGL</name>
<feature type="transmembrane region" description="Helical" evidence="6">
    <location>
        <begin position="122"/>
        <end position="146"/>
    </location>
</feature>
<evidence type="ECO:0000256" key="1">
    <source>
        <dbReference type="ARBA" id="ARBA00004141"/>
    </source>
</evidence>
<reference evidence="7" key="1">
    <citation type="submission" date="2020-05" db="UniProtKB">
        <authorList>
            <consortium name="EnsemblMetazoa"/>
        </authorList>
    </citation>
    <scope>IDENTIFICATION</scope>
    <source>
        <strain evidence="7">BB02</strain>
    </source>
</reference>
<dbReference type="InterPro" id="IPR050579">
    <property type="entry name" value="PMP-22/EMP/MP20-like"/>
</dbReference>
<keyword evidence="4 6" id="KW-0472">Membrane</keyword>
<dbReference type="EnsemblMetazoa" id="BGLB034418-RA">
    <property type="protein sequence ID" value="BGLB034418-PA"/>
    <property type="gene ID" value="BGLB034418"/>
</dbReference>
<keyword evidence="3 6" id="KW-1133">Transmembrane helix</keyword>
<evidence type="ECO:0000256" key="5">
    <source>
        <dbReference type="SAM" id="MobiDB-lite"/>
    </source>
</evidence>
<protein>
    <submittedName>
        <fullName evidence="7">Uncharacterized protein</fullName>
    </submittedName>
</protein>
<evidence type="ECO:0000256" key="4">
    <source>
        <dbReference type="ARBA" id="ARBA00023136"/>
    </source>
</evidence>
<evidence type="ECO:0000313" key="8">
    <source>
        <dbReference type="Proteomes" id="UP000076420"/>
    </source>
</evidence>
<dbReference type="KEGG" id="bgt:106071471"/>
<dbReference type="AlphaFoldDB" id="A0A2C9LS97"/>
<comment type="subcellular location">
    <subcellularLocation>
        <location evidence="1">Membrane</location>
        <topology evidence="1">Multi-pass membrane protein</topology>
    </subcellularLocation>
</comment>
<feature type="compositionally biased region" description="Basic and acidic residues" evidence="5">
    <location>
        <begin position="319"/>
        <end position="330"/>
    </location>
</feature>
<keyword evidence="2 6" id="KW-0812">Transmembrane</keyword>